<dbReference type="Gene3D" id="1.10.8.60">
    <property type="match status" value="1"/>
</dbReference>
<reference evidence="6 7" key="1">
    <citation type="submission" date="2017-08" db="EMBL/GenBank/DDBJ databases">
        <title>Aliifodinibius alkalisoli sp. nov., isolated from saline alkaline soil.</title>
        <authorList>
            <person name="Liu D."/>
            <person name="Zhang G."/>
        </authorList>
    </citation>
    <scope>NUCLEOTIDE SEQUENCE [LARGE SCALE GENOMIC DNA]</scope>
    <source>
        <strain evidence="6 7">WN023</strain>
    </source>
</reference>
<dbReference type="EMBL" id="NSKE01000012">
    <property type="protein sequence ID" value="PAU92862.1"/>
    <property type="molecule type" value="Genomic_DNA"/>
</dbReference>
<evidence type="ECO:0000259" key="5">
    <source>
        <dbReference type="PROSITE" id="PS50045"/>
    </source>
</evidence>
<dbReference type="GO" id="GO:0006355">
    <property type="term" value="P:regulation of DNA-templated transcription"/>
    <property type="evidence" value="ECO:0007669"/>
    <property type="project" value="InterPro"/>
</dbReference>
<keyword evidence="1" id="KW-0547">Nucleotide-binding</keyword>
<keyword evidence="7" id="KW-1185">Reference proteome</keyword>
<dbReference type="SUPFAM" id="SSF52540">
    <property type="entry name" value="P-loop containing nucleoside triphosphate hydrolases"/>
    <property type="match status" value="1"/>
</dbReference>
<name>A0A2A2G7L9_9BACT</name>
<dbReference type="Gene3D" id="3.40.50.300">
    <property type="entry name" value="P-loop containing nucleotide triphosphate hydrolases"/>
    <property type="match status" value="1"/>
</dbReference>
<dbReference type="InterPro" id="IPR025944">
    <property type="entry name" value="Sigma_54_int_dom_CS"/>
</dbReference>
<gene>
    <name evidence="6" type="ORF">CK503_14335</name>
</gene>
<sequence>MIVSKNTLKTQNALPKDIEKSFTSLLMQDIYHKVLQLAKLDSNILIIGEIGSGKKNIAKIIHQNSKRSTKPFYSFYCVDVNEDDYQDNFWGHLNFEERQLTLKYKALEQTQGGILYLDQFSELSPKYMLNILASIDKGINQLYRLDNTSSPRLILSFNQESYQDLTNSSIWEKLLVKLDPVVIMLPPLRERKEDIPILINNFIEEFKEQNEGYKNLNISPQALYNCFNYSWPGNIRQLKNAILQGAILSFGETIKSEHLPFTMNWDLPYKLNNNKI</sequence>
<evidence type="ECO:0000256" key="3">
    <source>
        <dbReference type="ARBA" id="ARBA00023015"/>
    </source>
</evidence>
<dbReference type="Pfam" id="PF00158">
    <property type="entry name" value="Sigma54_activat"/>
    <property type="match status" value="1"/>
</dbReference>
<keyword evidence="3" id="KW-0805">Transcription regulation</keyword>
<evidence type="ECO:0000256" key="4">
    <source>
        <dbReference type="ARBA" id="ARBA00023163"/>
    </source>
</evidence>
<proteinExistence type="predicted"/>
<dbReference type="Pfam" id="PF25601">
    <property type="entry name" value="AAA_lid_14"/>
    <property type="match status" value="1"/>
</dbReference>
<evidence type="ECO:0000256" key="1">
    <source>
        <dbReference type="ARBA" id="ARBA00022741"/>
    </source>
</evidence>
<dbReference type="PROSITE" id="PS00688">
    <property type="entry name" value="SIGMA54_INTERACT_3"/>
    <property type="match status" value="1"/>
</dbReference>
<organism evidence="6 7">
    <name type="scientific">Fodinibius salipaludis</name>
    <dbReference type="NCBI Taxonomy" id="2032627"/>
    <lineage>
        <taxon>Bacteria</taxon>
        <taxon>Pseudomonadati</taxon>
        <taxon>Balneolota</taxon>
        <taxon>Balneolia</taxon>
        <taxon>Balneolales</taxon>
        <taxon>Balneolaceae</taxon>
        <taxon>Fodinibius</taxon>
    </lineage>
</organism>
<feature type="domain" description="Sigma-54 factor interaction" evidence="5">
    <location>
        <begin position="27"/>
        <end position="247"/>
    </location>
</feature>
<dbReference type="OrthoDB" id="1523382at2"/>
<evidence type="ECO:0000256" key="2">
    <source>
        <dbReference type="ARBA" id="ARBA00022840"/>
    </source>
</evidence>
<comment type="caution">
    <text evidence="6">The sequence shown here is derived from an EMBL/GenBank/DDBJ whole genome shotgun (WGS) entry which is preliminary data.</text>
</comment>
<dbReference type="RefSeq" id="WP_095607518.1">
    <property type="nucleotide sequence ID" value="NZ_NSKE01000012.1"/>
</dbReference>
<dbReference type="PROSITE" id="PS50045">
    <property type="entry name" value="SIGMA54_INTERACT_4"/>
    <property type="match status" value="1"/>
</dbReference>
<keyword evidence="2" id="KW-0067">ATP-binding</keyword>
<evidence type="ECO:0000313" key="6">
    <source>
        <dbReference type="EMBL" id="PAU92862.1"/>
    </source>
</evidence>
<dbReference type="Proteomes" id="UP000218831">
    <property type="component" value="Unassembled WGS sequence"/>
</dbReference>
<dbReference type="InterPro" id="IPR027417">
    <property type="entry name" value="P-loop_NTPase"/>
</dbReference>
<evidence type="ECO:0000313" key="7">
    <source>
        <dbReference type="Proteomes" id="UP000218831"/>
    </source>
</evidence>
<dbReference type="InterPro" id="IPR002078">
    <property type="entry name" value="Sigma_54_int"/>
</dbReference>
<accession>A0A2A2G7L9</accession>
<dbReference type="GO" id="GO:0005524">
    <property type="term" value="F:ATP binding"/>
    <property type="evidence" value="ECO:0007669"/>
    <property type="project" value="UniProtKB-KW"/>
</dbReference>
<protein>
    <recommendedName>
        <fullName evidence="5">Sigma-54 factor interaction domain-containing protein</fullName>
    </recommendedName>
</protein>
<keyword evidence="4" id="KW-0804">Transcription</keyword>
<dbReference type="InterPro" id="IPR058031">
    <property type="entry name" value="AAA_lid_NorR"/>
</dbReference>
<dbReference type="PANTHER" id="PTHR32071">
    <property type="entry name" value="TRANSCRIPTIONAL REGULATORY PROTEIN"/>
    <property type="match status" value="1"/>
</dbReference>
<dbReference type="CDD" id="cd00009">
    <property type="entry name" value="AAA"/>
    <property type="match status" value="1"/>
</dbReference>
<dbReference type="AlphaFoldDB" id="A0A2A2G7L9"/>